<feature type="compositionally biased region" description="Basic and acidic residues" evidence="2">
    <location>
        <begin position="1486"/>
        <end position="1496"/>
    </location>
</feature>
<dbReference type="InterPro" id="IPR039360">
    <property type="entry name" value="Ras_GTPase"/>
</dbReference>
<name>A0AAJ0B7H8_9PEZI</name>
<keyword evidence="1" id="KW-0343">GTPase activation</keyword>
<feature type="region of interest" description="Disordered" evidence="2">
    <location>
        <begin position="1117"/>
        <end position="1144"/>
    </location>
</feature>
<dbReference type="Gene3D" id="1.10.506.10">
    <property type="entry name" value="GTPase Activation - p120gap, domain 1"/>
    <property type="match status" value="1"/>
</dbReference>
<feature type="compositionally biased region" description="Basic and acidic residues" evidence="2">
    <location>
        <begin position="1546"/>
        <end position="1577"/>
    </location>
</feature>
<reference evidence="5" key="1">
    <citation type="submission" date="2023-06" db="EMBL/GenBank/DDBJ databases">
        <title>Genome-scale phylogeny and comparative genomics of the fungal order Sordariales.</title>
        <authorList>
            <consortium name="Lawrence Berkeley National Laboratory"/>
            <person name="Hensen N."/>
            <person name="Bonometti L."/>
            <person name="Westerberg I."/>
            <person name="Brannstrom I.O."/>
            <person name="Guillou S."/>
            <person name="Cros-Aarteil S."/>
            <person name="Calhoun S."/>
            <person name="Haridas S."/>
            <person name="Kuo A."/>
            <person name="Mondo S."/>
            <person name="Pangilinan J."/>
            <person name="Riley R."/>
            <person name="Labutti K."/>
            <person name="Andreopoulos B."/>
            <person name="Lipzen A."/>
            <person name="Chen C."/>
            <person name="Yanf M."/>
            <person name="Daum C."/>
            <person name="Ng V."/>
            <person name="Clum A."/>
            <person name="Steindorff A."/>
            <person name="Ohm R."/>
            <person name="Martin F."/>
            <person name="Silar P."/>
            <person name="Natvig D."/>
            <person name="Lalanne C."/>
            <person name="Gautier V."/>
            <person name="Ament-Velasquez S.L."/>
            <person name="Kruys A."/>
            <person name="Hutchinson M.I."/>
            <person name="Powell A.J."/>
            <person name="Barry K."/>
            <person name="Miller A.N."/>
            <person name="Grigoriev I.V."/>
            <person name="Debuchy R."/>
            <person name="Gladieux P."/>
            <person name="Thoren M.H."/>
            <person name="Johannesson H."/>
        </authorList>
    </citation>
    <scope>NUCLEOTIDE SEQUENCE</scope>
    <source>
        <strain evidence="5">PSN4</strain>
    </source>
</reference>
<proteinExistence type="predicted"/>
<feature type="compositionally biased region" description="Polar residues" evidence="2">
    <location>
        <begin position="420"/>
        <end position="430"/>
    </location>
</feature>
<dbReference type="EMBL" id="MU839844">
    <property type="protein sequence ID" value="KAK1750801.1"/>
    <property type="molecule type" value="Genomic_DNA"/>
</dbReference>
<dbReference type="CDD" id="cd05137">
    <property type="entry name" value="RasGAP_CLA2_BUD2"/>
    <property type="match status" value="1"/>
</dbReference>
<feature type="region of interest" description="Disordered" evidence="2">
    <location>
        <begin position="1456"/>
        <end position="1577"/>
    </location>
</feature>
<feature type="region of interest" description="Disordered" evidence="2">
    <location>
        <begin position="498"/>
        <end position="581"/>
    </location>
</feature>
<dbReference type="InterPro" id="IPR000008">
    <property type="entry name" value="C2_dom"/>
</dbReference>
<evidence type="ECO:0000313" key="6">
    <source>
        <dbReference type="Proteomes" id="UP001239445"/>
    </source>
</evidence>
<feature type="compositionally biased region" description="Pro residues" evidence="2">
    <location>
        <begin position="358"/>
        <end position="369"/>
    </location>
</feature>
<dbReference type="InterPro" id="IPR009097">
    <property type="entry name" value="Cyclic_Pdiesterase"/>
</dbReference>
<dbReference type="GO" id="GO:0005096">
    <property type="term" value="F:GTPase activator activity"/>
    <property type="evidence" value="ECO:0007669"/>
    <property type="project" value="UniProtKB-KW"/>
</dbReference>
<dbReference type="InterPro" id="IPR001936">
    <property type="entry name" value="RasGAP_dom"/>
</dbReference>
<accession>A0AAJ0B7H8</accession>
<dbReference type="SUPFAM" id="SSF49562">
    <property type="entry name" value="C2 domain (Calcium/lipid-binding domain, CaLB)"/>
    <property type="match status" value="1"/>
</dbReference>
<evidence type="ECO:0000256" key="1">
    <source>
        <dbReference type="ARBA" id="ARBA00022468"/>
    </source>
</evidence>
<dbReference type="PROSITE" id="PS50018">
    <property type="entry name" value="RAS_GTPASE_ACTIV_2"/>
    <property type="match status" value="1"/>
</dbReference>
<dbReference type="SUPFAM" id="SSF48350">
    <property type="entry name" value="GTPase activation domain, GAP"/>
    <property type="match status" value="1"/>
</dbReference>
<feature type="region of interest" description="Disordered" evidence="2">
    <location>
        <begin position="410"/>
        <end position="482"/>
    </location>
</feature>
<gene>
    <name evidence="5" type="ORF">QBC47DRAFT_464421</name>
</gene>
<dbReference type="Proteomes" id="UP001239445">
    <property type="component" value="Unassembled WGS sequence"/>
</dbReference>
<feature type="compositionally biased region" description="Low complexity" evidence="2">
    <location>
        <begin position="453"/>
        <end position="470"/>
    </location>
</feature>
<protein>
    <submittedName>
        <fullName evidence="5">Uncharacterized protein</fullName>
    </submittedName>
</protein>
<feature type="compositionally biased region" description="Polar residues" evidence="2">
    <location>
        <begin position="503"/>
        <end position="512"/>
    </location>
</feature>
<evidence type="ECO:0000256" key="2">
    <source>
        <dbReference type="SAM" id="MobiDB-lite"/>
    </source>
</evidence>
<dbReference type="InterPro" id="IPR035892">
    <property type="entry name" value="C2_domain_sf"/>
</dbReference>
<dbReference type="CDD" id="cd00030">
    <property type="entry name" value="C2"/>
    <property type="match status" value="1"/>
</dbReference>
<dbReference type="InterPro" id="IPR008936">
    <property type="entry name" value="Rho_GTPase_activation_prot"/>
</dbReference>
<dbReference type="PANTHER" id="PTHR10194:SF60">
    <property type="entry name" value="RAS GTPASE-ACTIVATING PROTEIN RASKOL"/>
    <property type="match status" value="1"/>
</dbReference>
<sequence length="1577" mass="175230">MGSQLELTDIKNKLEDLSGVELSPGENPYEALINVCQGRPAEIQSLYSVHRTARNAQQRDKFLSSDFTELIIDPFLLRLEDPTIEPGFYDPRNCLVFWARPPNHIVKLAAHLQNLLKDAAPRLTGFRVLDLWLMPIHRMHLTTLEIAFARTSEEIEDLVSQIRPGLPALTNLTFNCRSRLVKPWISYDLSAFALSFLPAAGETLLTPGPIQPPSKQGAKLGSAEADGYTYHHLRRDAFGIVQDAGVQVGSRYVVPSAHITLGRYLTQDDHATPELRRHWIRTIDTINKWLEDEVWDVSDGDFVGEWITDVSAVPPQTAPSLGGVLCSLLPLDMEGRYEGGAPNSAPPPLPSRPVQSTPLPPLAESPPPRGMERVSTSNLRTAFRPGVNLQSTVRAVTPEPADVARDAMERAASQAPHSFGTVSPQMSPRTIPTGGAAANIGLPGSLPTRRQGLPLADSFSPSLDSASSSPLPRPPPFRPRTRTMDGAFRQQFASALEHRQRVGSFSSPGSHTATDDLRLPSLQPPSLELHRPSDLQPSAAVPLTKERKTSNTRSRLTKRPSSRPTSPLLSPSPSIDSLPLPIPTNDANKVLLLMKNLCGRMRGEVEYQREPGGPWVSGICYIEDEKGSLMFDSGENGPFHAPLISDLRGCRVCPVDTMDKSQGCLEISSPHLNVTLNLRPQLGGEMDLWLAAFLCWQQLRPANTRHAAVRAVQSGGPARAEVRRRVSSPGLREASIIKVGKVHLWDKGVATSPKAVGRKPPARDLRPSYTSWRRVSCILQDNGQLKLMTENDVTLLSVIELPQLARSAIQQLDRTVLDEEYCIAIFPTYASKATQLSLLRPIYISLESRVLFEVWFVLLRAFTVPDIYGLGPGDGGSLYELADLTAKPDGEVFRVEKTISVRVTEAKIRPPTLGSESAFVERHSRGYTAGNYLAEVILDGEVRARTTTKMDTKNPFWREDCEFTDLPAALPYLSVLLKRVDSSPESFTHQLQATLGMPKPGSLTEILCGSVDIPLHHLDRGKDHEQWLHVYDDRQQSIGTMLLKVRHDELVVLLSEHYKPLSELLHRFSAGLTAQISSALPGNLRRVAEIFINIFQVSGKATDWLMNMIEDEIDGIGSQSTTRKPRFSRRLKSNDSMESTSDREQIVRDMGKSLQGEANLLFRGNSLLTQALEFHMRRLGKEYLEDTLADKIIEINDTNPNCEVDPGKLQHGDDLDQHWDLLIGFTTQIWESITASAARLPPELRHILKYIRAAAEDRYGDFLRTLFGLLRDHPQPRAQRTLTLIAKGLQALVNLSTIGKKETWMEPMNRFIGTQRQSVKDFLDAVCSIPAERVNISVPASYSTPITIQGRLSPMAREGFPSLPYLVDHARNFAALVKLWTDVHPDSATESQNFDGDLLTFHTLCAGLQKRSMECYARIESLRLAETASQMTEDQMALTDALDRLSVADTLNMSRSSPIIRSEAELRPPGSSGSEMEAHSPFGSSRESRHAHEPRSSRQVSMGSDHRSNHGGTVRGLRNGMHPRKFLSGFIRKTRTASPDASSPVARDRDRDHEKEYERERVSERIRDPSRNFGHSE</sequence>
<organism evidence="5 6">
    <name type="scientific">Echria macrotheca</name>
    <dbReference type="NCBI Taxonomy" id="438768"/>
    <lineage>
        <taxon>Eukaryota</taxon>
        <taxon>Fungi</taxon>
        <taxon>Dikarya</taxon>
        <taxon>Ascomycota</taxon>
        <taxon>Pezizomycotina</taxon>
        <taxon>Sordariomycetes</taxon>
        <taxon>Sordariomycetidae</taxon>
        <taxon>Sordariales</taxon>
        <taxon>Schizotheciaceae</taxon>
        <taxon>Echria</taxon>
    </lineage>
</organism>
<comment type="caution">
    <text evidence="5">The sequence shown here is derived from an EMBL/GenBank/DDBJ whole genome shotgun (WGS) entry which is preliminary data.</text>
</comment>
<evidence type="ECO:0000313" key="5">
    <source>
        <dbReference type="EMBL" id="KAK1750801.1"/>
    </source>
</evidence>
<dbReference type="PANTHER" id="PTHR10194">
    <property type="entry name" value="RAS GTPASE-ACTIVATING PROTEINS"/>
    <property type="match status" value="1"/>
</dbReference>
<feature type="domain" description="Ras-GAP" evidence="4">
    <location>
        <begin position="1083"/>
        <end position="1294"/>
    </location>
</feature>
<feature type="domain" description="C2" evidence="3">
    <location>
        <begin position="878"/>
        <end position="1028"/>
    </location>
</feature>
<dbReference type="SMART" id="SM00323">
    <property type="entry name" value="RasGAP"/>
    <property type="match status" value="1"/>
</dbReference>
<evidence type="ECO:0000259" key="3">
    <source>
        <dbReference type="PROSITE" id="PS50004"/>
    </source>
</evidence>
<feature type="region of interest" description="Disordered" evidence="2">
    <location>
        <begin position="337"/>
        <end position="375"/>
    </location>
</feature>
<dbReference type="SUPFAM" id="SSF55144">
    <property type="entry name" value="LigT-like"/>
    <property type="match status" value="1"/>
</dbReference>
<evidence type="ECO:0000259" key="4">
    <source>
        <dbReference type="PROSITE" id="PS50018"/>
    </source>
</evidence>
<keyword evidence="6" id="KW-1185">Reference proteome</keyword>
<feature type="compositionally biased region" description="Low complexity" evidence="2">
    <location>
        <begin position="562"/>
        <end position="579"/>
    </location>
</feature>
<dbReference type="Gene3D" id="2.60.40.150">
    <property type="entry name" value="C2 domain"/>
    <property type="match status" value="1"/>
</dbReference>
<feature type="compositionally biased region" description="Basic and acidic residues" evidence="2">
    <location>
        <begin position="1132"/>
        <end position="1144"/>
    </location>
</feature>
<dbReference type="PROSITE" id="PS50004">
    <property type="entry name" value="C2"/>
    <property type="match status" value="1"/>
</dbReference>